<comment type="caution">
    <text evidence="4">The sequence shown here is derived from an EMBL/GenBank/DDBJ whole genome shotgun (WGS) entry which is preliminary data.</text>
</comment>
<dbReference type="PANTHER" id="PTHR31080">
    <property type="entry name" value="PECTINESTERASE INHIBITOR-LIKE"/>
    <property type="match status" value="1"/>
</dbReference>
<dbReference type="SUPFAM" id="SSF101148">
    <property type="entry name" value="Plant invertase/pectin methylesterase inhibitor"/>
    <property type="match status" value="1"/>
</dbReference>
<proteinExistence type="predicted"/>
<evidence type="ECO:0000313" key="4">
    <source>
        <dbReference type="EMBL" id="KAG6411616.1"/>
    </source>
</evidence>
<dbReference type="Proteomes" id="UP000298416">
    <property type="component" value="Unassembled WGS sequence"/>
</dbReference>
<keyword evidence="1" id="KW-0732">Signal</keyword>
<dbReference type="GO" id="GO:0004857">
    <property type="term" value="F:enzyme inhibitor activity"/>
    <property type="evidence" value="ECO:0007669"/>
    <property type="project" value="InterPro"/>
</dbReference>
<accession>A0A8X8XHN0</accession>
<dbReference type="NCBIfam" id="TIGR01614">
    <property type="entry name" value="PME_inhib"/>
    <property type="match status" value="1"/>
</dbReference>
<evidence type="ECO:0000313" key="5">
    <source>
        <dbReference type="Proteomes" id="UP000298416"/>
    </source>
</evidence>
<keyword evidence="5" id="KW-1185">Reference proteome</keyword>
<dbReference type="SMART" id="SM00856">
    <property type="entry name" value="PMEI"/>
    <property type="match status" value="1"/>
</dbReference>
<dbReference type="Pfam" id="PF04043">
    <property type="entry name" value="PMEI"/>
    <property type="match status" value="1"/>
</dbReference>
<dbReference type="EMBL" id="PNBA02000010">
    <property type="protein sequence ID" value="KAG6411616.1"/>
    <property type="molecule type" value="Genomic_DNA"/>
</dbReference>
<dbReference type="InterPro" id="IPR051955">
    <property type="entry name" value="PME_Inhibitor"/>
</dbReference>
<feature type="domain" description="Pectinesterase inhibitor" evidence="3">
    <location>
        <begin position="2"/>
        <end position="122"/>
    </location>
</feature>
<evidence type="ECO:0000256" key="2">
    <source>
        <dbReference type="SAM" id="Coils"/>
    </source>
</evidence>
<dbReference type="Gene3D" id="1.20.140.40">
    <property type="entry name" value="Invertase/pectin methylesterase inhibitor family protein"/>
    <property type="match status" value="1"/>
</dbReference>
<organism evidence="4">
    <name type="scientific">Salvia splendens</name>
    <name type="common">Scarlet sage</name>
    <dbReference type="NCBI Taxonomy" id="180675"/>
    <lineage>
        <taxon>Eukaryota</taxon>
        <taxon>Viridiplantae</taxon>
        <taxon>Streptophyta</taxon>
        <taxon>Embryophyta</taxon>
        <taxon>Tracheophyta</taxon>
        <taxon>Spermatophyta</taxon>
        <taxon>Magnoliopsida</taxon>
        <taxon>eudicotyledons</taxon>
        <taxon>Gunneridae</taxon>
        <taxon>Pentapetalae</taxon>
        <taxon>asterids</taxon>
        <taxon>lamiids</taxon>
        <taxon>Lamiales</taxon>
        <taxon>Lamiaceae</taxon>
        <taxon>Nepetoideae</taxon>
        <taxon>Mentheae</taxon>
        <taxon>Salviinae</taxon>
        <taxon>Salvia</taxon>
        <taxon>Salvia subgen. Calosphace</taxon>
        <taxon>core Calosphace</taxon>
    </lineage>
</organism>
<keyword evidence="2" id="KW-0175">Coiled coil</keyword>
<sequence length="128" mass="14395">MTIYPAECLAGTPRDLARAAVNVSLAHVRKVRQFLKEAKKGSDCVEEMADELRRTMSALRQLSRRGGDFRWEMSNAETWVSAALTYEDTCLDGFDEIDGNVRSDVRKKLTDVATVTSNALYLINLLHE</sequence>
<dbReference type="InterPro" id="IPR006501">
    <property type="entry name" value="Pectinesterase_inhib_dom"/>
</dbReference>
<protein>
    <recommendedName>
        <fullName evidence="3">Pectinesterase inhibitor domain-containing protein</fullName>
    </recommendedName>
</protein>
<evidence type="ECO:0000256" key="1">
    <source>
        <dbReference type="ARBA" id="ARBA00022729"/>
    </source>
</evidence>
<dbReference type="InterPro" id="IPR035513">
    <property type="entry name" value="Invertase/methylesterase_inhib"/>
</dbReference>
<gene>
    <name evidence="4" type="ORF">SASPL_129699</name>
</gene>
<dbReference type="PANTHER" id="PTHR31080:SF110">
    <property type="entry name" value="PECTINESTERASE INHIBITOR 3"/>
    <property type="match status" value="1"/>
</dbReference>
<reference evidence="4" key="1">
    <citation type="submission" date="2018-01" db="EMBL/GenBank/DDBJ databases">
        <authorList>
            <person name="Mao J.F."/>
        </authorList>
    </citation>
    <scope>NUCLEOTIDE SEQUENCE</scope>
    <source>
        <strain evidence="4">Huo1</strain>
        <tissue evidence="4">Leaf</tissue>
    </source>
</reference>
<dbReference type="CDD" id="cd15798">
    <property type="entry name" value="PMEI-like_3"/>
    <property type="match status" value="1"/>
</dbReference>
<reference evidence="4" key="2">
    <citation type="submission" date="2020-08" db="EMBL/GenBank/DDBJ databases">
        <title>Plant Genome Project.</title>
        <authorList>
            <person name="Zhang R.-G."/>
        </authorList>
    </citation>
    <scope>NUCLEOTIDE SEQUENCE</scope>
    <source>
        <strain evidence="4">Huo1</strain>
        <tissue evidence="4">Leaf</tissue>
    </source>
</reference>
<name>A0A8X8XHN0_SALSN</name>
<evidence type="ECO:0000259" key="3">
    <source>
        <dbReference type="SMART" id="SM00856"/>
    </source>
</evidence>
<feature type="coiled-coil region" evidence="2">
    <location>
        <begin position="35"/>
        <end position="65"/>
    </location>
</feature>
<dbReference type="AlphaFoldDB" id="A0A8X8XHN0"/>